<name>B7Q8P4_IXOSC</name>
<reference evidence="2" key="2">
    <citation type="submission" date="2020-05" db="UniProtKB">
        <authorList>
            <consortium name="EnsemblMetazoa"/>
        </authorList>
    </citation>
    <scope>IDENTIFICATION</scope>
    <source>
        <strain evidence="2">wikel</strain>
    </source>
</reference>
<keyword evidence="3" id="KW-1185">Reference proteome</keyword>
<proteinExistence type="predicted"/>
<dbReference type="InParanoid" id="B7Q8P4"/>
<dbReference type="VEuPathDB" id="VectorBase:ISCI021596"/>
<reference evidence="1 3" key="1">
    <citation type="submission" date="2008-03" db="EMBL/GenBank/DDBJ databases">
        <title>Annotation of Ixodes scapularis.</title>
        <authorList>
            <consortium name="Ixodes scapularis Genome Project Consortium"/>
            <person name="Caler E."/>
            <person name="Hannick L.I."/>
            <person name="Bidwell S."/>
            <person name="Joardar V."/>
            <person name="Thiagarajan M."/>
            <person name="Amedeo P."/>
            <person name="Galinsky K.J."/>
            <person name="Schobel S."/>
            <person name="Inman J."/>
            <person name="Hostetler J."/>
            <person name="Miller J."/>
            <person name="Hammond M."/>
            <person name="Megy K."/>
            <person name="Lawson D."/>
            <person name="Kodira C."/>
            <person name="Sutton G."/>
            <person name="Meyer J."/>
            <person name="Hill C.A."/>
            <person name="Birren B."/>
            <person name="Nene V."/>
            <person name="Collins F."/>
            <person name="Alarcon-Chaidez F."/>
            <person name="Wikel S."/>
            <person name="Strausberg R."/>
        </authorList>
    </citation>
    <scope>NUCLEOTIDE SEQUENCE [LARGE SCALE GENOMIC DNA]</scope>
    <source>
        <strain evidence="3">Wikel</strain>
        <strain evidence="1">Wikel colony</strain>
    </source>
</reference>
<dbReference type="VEuPathDB" id="VectorBase:ISCW021596"/>
<dbReference type="OrthoDB" id="2018754at2759"/>
<evidence type="ECO:0000313" key="3">
    <source>
        <dbReference type="Proteomes" id="UP000001555"/>
    </source>
</evidence>
<dbReference type="EMBL" id="ABJB010872960">
    <property type="status" value="NOT_ANNOTATED_CDS"/>
    <property type="molecule type" value="Genomic_DNA"/>
</dbReference>
<dbReference type="STRING" id="6945.B7Q8P4"/>
<dbReference type="EMBL" id="ABJB010313400">
    <property type="status" value="NOT_ANNOTATED_CDS"/>
    <property type="molecule type" value="Genomic_DNA"/>
</dbReference>
<evidence type="ECO:0000313" key="1">
    <source>
        <dbReference type="EMBL" id="EEC15216.1"/>
    </source>
</evidence>
<dbReference type="EnsemblMetazoa" id="ISCW021596-RA">
    <property type="protein sequence ID" value="ISCW021596-PA"/>
    <property type="gene ID" value="ISCW021596"/>
</dbReference>
<sequence>MTLTLLKKLKGPRSEPRAHIVSPSPLLVSYCFIHESNLKVVDLKTDRVISSLRDVQDCIWRDGLADADELAVVSSGHEVSLVRYDGHGCTYKQRSLRWNSVQRLAKVEWVLCHGDNFVFLINRSLLLCTLLIGDALETVWHSDLGCEVVRACPFDGSQVTDFVLCPEQGALAVCVGHARLYSVVAEKPAFGESWRIAPTPKDGVRVTAFVKKKTLDDEVCATWNWKLLLDVSDEAANSHVMWMGEDRRIVFCYGAGGLQRVVAFEMGAGGAFSPIVEQADLSSHGNFVLMHDTRSTLQCAPAFLFAYNTATLTFGAASRRLLAEVMEQTGRRAAETLSQLNRWQAMAMDLSVLLRGVRHRQLDMLAFFLKAKEDAMELQLTRSRPKDTGDAQQLELLASEVNAWDSVLTELGRAVVEALGDLSSKHFSQQLLQELMLRCVHQGNIPEGQYHLLRRRAGSVEPLLSTFQEVALREALRRLREDDFPEAERLLTNVGFFARVKMRELLLLSRDRRIRRVLRRELVRMAVLTEADSSLLDKVAAIEECFPQEDVGQASWLASQKR</sequence>
<organism>
    <name type="scientific">Ixodes scapularis</name>
    <name type="common">Black-legged tick</name>
    <name type="synonym">Deer tick</name>
    <dbReference type="NCBI Taxonomy" id="6945"/>
    <lineage>
        <taxon>Eukaryota</taxon>
        <taxon>Metazoa</taxon>
        <taxon>Ecdysozoa</taxon>
        <taxon>Arthropoda</taxon>
        <taxon>Chelicerata</taxon>
        <taxon>Arachnida</taxon>
        <taxon>Acari</taxon>
        <taxon>Parasitiformes</taxon>
        <taxon>Ixodida</taxon>
        <taxon>Ixodoidea</taxon>
        <taxon>Ixodidae</taxon>
        <taxon>Ixodinae</taxon>
        <taxon>Ixodes</taxon>
    </lineage>
</organism>
<evidence type="ECO:0000313" key="2">
    <source>
        <dbReference type="EnsemblMetazoa" id="ISCW021596-PA"/>
    </source>
</evidence>
<dbReference type="SUPFAM" id="SSF82171">
    <property type="entry name" value="DPP6 N-terminal domain-like"/>
    <property type="match status" value="1"/>
</dbReference>
<dbReference type="EMBL" id="DS885551">
    <property type="protein sequence ID" value="EEC15216.1"/>
    <property type="molecule type" value="Genomic_DNA"/>
</dbReference>
<gene>
    <name evidence="1" type="ORF">IscW_ISCW021596</name>
</gene>
<dbReference type="Proteomes" id="UP000001555">
    <property type="component" value="Unassembled WGS sequence"/>
</dbReference>
<dbReference type="AlphaFoldDB" id="B7Q8P4"/>
<protein>
    <submittedName>
        <fullName evidence="1 2">Uncharacterized protein</fullName>
    </submittedName>
</protein>
<dbReference type="EMBL" id="ABJB010795676">
    <property type="status" value="NOT_ANNOTATED_CDS"/>
    <property type="molecule type" value="Genomic_DNA"/>
</dbReference>
<accession>B7Q8P4</accession>
<dbReference type="HOGENOM" id="CLU_485101_0_0_1"/>
<dbReference type="PaxDb" id="6945-B7Q8P4"/>
<dbReference type="VEuPathDB" id="VectorBase:ISCP_000879"/>